<dbReference type="PANTHER" id="PTHR10190">
    <property type="entry name" value="EYES ABSENT"/>
    <property type="match status" value="1"/>
</dbReference>
<feature type="region of interest" description="Disordered" evidence="9">
    <location>
        <begin position="122"/>
        <end position="208"/>
    </location>
</feature>
<feature type="active site" description="Proton donor" evidence="7">
    <location>
        <position position="223"/>
    </location>
</feature>
<dbReference type="GO" id="GO:0004725">
    <property type="term" value="F:protein tyrosine phosphatase activity"/>
    <property type="evidence" value="ECO:0007669"/>
    <property type="project" value="UniProtKB-EC"/>
</dbReference>
<protein>
    <recommendedName>
        <fullName evidence="2">protein-tyrosine-phosphatase</fullName>
        <ecNumber evidence="2">3.1.3.48</ecNumber>
    </recommendedName>
</protein>
<feature type="binding site" evidence="8">
    <location>
        <position position="221"/>
    </location>
    <ligand>
        <name>Mg(2+)</name>
        <dbReference type="ChEBI" id="CHEBI:18420"/>
    </ligand>
</feature>
<feature type="compositionally biased region" description="Basic and acidic residues" evidence="9">
    <location>
        <begin position="123"/>
        <end position="134"/>
    </location>
</feature>
<evidence type="ECO:0000313" key="11">
    <source>
        <dbReference type="EMBL" id="RLN62663.1"/>
    </source>
</evidence>
<evidence type="ECO:0000256" key="8">
    <source>
        <dbReference type="PIRSR" id="PIRSR628472-2"/>
    </source>
</evidence>
<feature type="binding site" evidence="8">
    <location>
        <position position="223"/>
    </location>
    <ligand>
        <name>Mg(2+)</name>
        <dbReference type="ChEBI" id="CHEBI:18420"/>
    </ligand>
</feature>
<dbReference type="EC" id="3.1.3.48" evidence="2"/>
<feature type="compositionally biased region" description="Acidic residues" evidence="9">
    <location>
        <begin position="377"/>
        <end position="386"/>
    </location>
</feature>
<feature type="binding site" evidence="8">
    <location>
        <position position="453"/>
    </location>
    <ligand>
        <name>Mg(2+)</name>
        <dbReference type="ChEBI" id="CHEBI:18420"/>
    </ligand>
</feature>
<evidence type="ECO:0000256" key="6">
    <source>
        <dbReference type="ARBA" id="ARBA00051722"/>
    </source>
</evidence>
<evidence type="ECO:0000256" key="10">
    <source>
        <dbReference type="SAM" id="Phobius"/>
    </source>
</evidence>
<evidence type="ECO:0000256" key="3">
    <source>
        <dbReference type="ARBA" id="ARBA00022801"/>
    </source>
</evidence>
<evidence type="ECO:0000256" key="1">
    <source>
        <dbReference type="ARBA" id="ARBA00010501"/>
    </source>
</evidence>
<dbReference type="Gene3D" id="3.40.50.12350">
    <property type="match status" value="2"/>
</dbReference>
<keyword evidence="10" id="KW-1133">Transmembrane helix</keyword>
<evidence type="ECO:0000256" key="2">
    <source>
        <dbReference type="ARBA" id="ARBA00013064"/>
    </source>
</evidence>
<keyword evidence="8" id="KW-0479">Metal-binding</keyword>
<feature type="compositionally biased region" description="Basic and acidic residues" evidence="9">
    <location>
        <begin position="174"/>
        <end position="186"/>
    </location>
</feature>
<dbReference type="Proteomes" id="UP000277300">
    <property type="component" value="Unassembled WGS sequence"/>
</dbReference>
<keyword evidence="3" id="KW-0378">Hydrolase</keyword>
<feature type="region of interest" description="Disordered" evidence="9">
    <location>
        <begin position="350"/>
        <end position="386"/>
    </location>
</feature>
<sequence length="521" mass="57253">MAVVAASSSCMAIAARDAALLALRPYEARATSHSAIARAKTRALGMTALRSRLGDAVAKLVVFPVVGVSLCGAVTLLLTLQCVETLQRRRQQLQWRAHLWAALLAFLLAFLPSNRLKAAVTPHAEDQKSQEGLEKGTSTLLCSEKREGQGTSGEEEESYESRPLKRQRSGPGKSGDDSEKEKAEEKEKEEEKEEEEEESEAAKMKTASRKTPVKRRVFIWDLDETLVLFASLYTGTFAQTHDKEVAPGVALGEQMMTFLLAISHESEIVGGNLPQQQEKRERYERIREIYERRGHVDFLHDTDSQWFAIRSALVAGIDSFSTGWLQEARQVLELITEPVQTLCATTVPSGNRKLETSVGPERVSGVDRNPSNSNTNDGEEEDGDGGEAVENVNVLVTNTQLIPALCKCLIYQLDSFFPIDRVYSSAKIHKYRCFETIVAKYEAPGVKFVAIGDGLEEEQVSIALGLEFHKIRSLVDLKRLRYDLQLVQNNSSASGSSPAVVGSPSVGTMHVVSSVGQTAVV</sequence>
<evidence type="ECO:0000313" key="13">
    <source>
        <dbReference type="Proteomes" id="UP000277300"/>
    </source>
</evidence>
<gene>
    <name evidence="11" type="ORF">BBJ29_001006</name>
    <name evidence="12" type="ORF">BBP00_00000467</name>
</gene>
<keyword evidence="10" id="KW-0812">Transmembrane</keyword>
<proteinExistence type="inferred from homology"/>
<dbReference type="EMBL" id="MBDO02000006">
    <property type="protein sequence ID" value="RLN69262.1"/>
    <property type="molecule type" value="Genomic_DNA"/>
</dbReference>
<comment type="similarity">
    <text evidence="1">Belongs to the HAD-like hydrolase superfamily. EYA family.</text>
</comment>
<dbReference type="GO" id="GO:0005634">
    <property type="term" value="C:nucleus"/>
    <property type="evidence" value="ECO:0007669"/>
    <property type="project" value="TreeGrafter"/>
</dbReference>
<comment type="cofactor">
    <cofactor evidence="8">
        <name>Mg(2+)</name>
        <dbReference type="ChEBI" id="CHEBI:18420"/>
    </cofactor>
    <text evidence="8">Binds 1 Mg(2+) ion per subunit.</text>
</comment>
<evidence type="ECO:0000256" key="7">
    <source>
        <dbReference type="PIRSR" id="PIRSR628472-1"/>
    </source>
</evidence>
<comment type="caution">
    <text evidence="12">The sequence shown here is derived from an EMBL/GenBank/DDBJ whole genome shotgun (WGS) entry which is preliminary data.</text>
</comment>
<keyword evidence="4 8" id="KW-0460">Magnesium</keyword>
<evidence type="ECO:0000256" key="4">
    <source>
        <dbReference type="ARBA" id="ARBA00022842"/>
    </source>
</evidence>
<dbReference type="PANTHER" id="PTHR10190:SF16">
    <property type="entry name" value="DEVELOPMENTAL PROTEIN EYES ABSENT"/>
    <property type="match status" value="1"/>
</dbReference>
<dbReference type="AlphaFoldDB" id="A0A3F2S2W8"/>
<feature type="transmembrane region" description="Helical" evidence="10">
    <location>
        <begin position="95"/>
        <end position="113"/>
    </location>
</feature>
<evidence type="ECO:0000313" key="14">
    <source>
        <dbReference type="Proteomes" id="UP000284657"/>
    </source>
</evidence>
<dbReference type="InterPro" id="IPR028472">
    <property type="entry name" value="EYA"/>
</dbReference>
<dbReference type="GO" id="GO:0046872">
    <property type="term" value="F:metal ion binding"/>
    <property type="evidence" value="ECO:0007669"/>
    <property type="project" value="UniProtKB-KW"/>
</dbReference>
<dbReference type="Proteomes" id="UP000284657">
    <property type="component" value="Unassembled WGS sequence"/>
</dbReference>
<comment type="catalytic activity">
    <reaction evidence="6">
        <text>O-phospho-L-tyrosyl-[protein] + H2O = L-tyrosyl-[protein] + phosphate</text>
        <dbReference type="Rhea" id="RHEA:10684"/>
        <dbReference type="Rhea" id="RHEA-COMP:10136"/>
        <dbReference type="Rhea" id="RHEA-COMP:20101"/>
        <dbReference type="ChEBI" id="CHEBI:15377"/>
        <dbReference type="ChEBI" id="CHEBI:43474"/>
        <dbReference type="ChEBI" id="CHEBI:46858"/>
        <dbReference type="ChEBI" id="CHEBI:61978"/>
        <dbReference type="EC" id="3.1.3.48"/>
    </reaction>
</comment>
<feature type="transmembrane region" description="Helical" evidence="10">
    <location>
        <begin position="61"/>
        <end position="83"/>
    </location>
</feature>
<feature type="compositionally biased region" description="Acidic residues" evidence="9">
    <location>
        <begin position="187"/>
        <end position="199"/>
    </location>
</feature>
<evidence type="ECO:0000256" key="5">
    <source>
        <dbReference type="ARBA" id="ARBA00022912"/>
    </source>
</evidence>
<organism evidence="12 13">
    <name type="scientific">Phytophthora kernoviae</name>
    <dbReference type="NCBI Taxonomy" id="325452"/>
    <lineage>
        <taxon>Eukaryota</taxon>
        <taxon>Sar</taxon>
        <taxon>Stramenopiles</taxon>
        <taxon>Oomycota</taxon>
        <taxon>Peronosporomycetes</taxon>
        <taxon>Peronosporales</taxon>
        <taxon>Peronosporaceae</taxon>
        <taxon>Phytophthora</taxon>
    </lineage>
</organism>
<dbReference type="GO" id="GO:0030154">
    <property type="term" value="P:cell differentiation"/>
    <property type="evidence" value="ECO:0007669"/>
    <property type="project" value="TreeGrafter"/>
</dbReference>
<keyword evidence="10" id="KW-0472">Membrane</keyword>
<name>A0A3F2S2W8_9STRA</name>
<dbReference type="GO" id="GO:0045739">
    <property type="term" value="P:positive regulation of DNA repair"/>
    <property type="evidence" value="ECO:0007669"/>
    <property type="project" value="TreeGrafter"/>
</dbReference>
<dbReference type="EMBL" id="MBAD02000800">
    <property type="protein sequence ID" value="RLN62663.1"/>
    <property type="molecule type" value="Genomic_DNA"/>
</dbReference>
<dbReference type="OrthoDB" id="167668at2759"/>
<dbReference type="InterPro" id="IPR038102">
    <property type="entry name" value="EYA_dom_sf"/>
</dbReference>
<evidence type="ECO:0000313" key="12">
    <source>
        <dbReference type="EMBL" id="RLN69262.1"/>
    </source>
</evidence>
<keyword evidence="5" id="KW-0904">Protein phosphatase</keyword>
<feature type="active site" description="Nucleophile" evidence="7">
    <location>
        <position position="221"/>
    </location>
</feature>
<evidence type="ECO:0000256" key="9">
    <source>
        <dbReference type="SAM" id="MobiDB-lite"/>
    </source>
</evidence>
<reference evidence="13 14" key="1">
    <citation type="submission" date="2018-07" db="EMBL/GenBank/DDBJ databases">
        <title>Genome sequencing of oomycete isolates from Chile give support for New Zealand origin for Phytophthora kernoviae and make available the first Nothophytophthora sp. genome.</title>
        <authorList>
            <person name="Studholme D.J."/>
            <person name="Sanfuentes E."/>
            <person name="Panda P."/>
            <person name="Hill R."/>
            <person name="Sambles C."/>
            <person name="Grant M."/>
            <person name="Williams N.M."/>
            <person name="Mcdougal R.L."/>
        </authorList>
    </citation>
    <scope>NUCLEOTIDE SEQUENCE [LARGE SCALE GENOMIC DNA]</scope>
    <source>
        <strain evidence="12">Chile6</strain>
        <strain evidence="11">Chile7</strain>
    </source>
</reference>
<accession>A0A3F2S2W8</accession>